<protein>
    <submittedName>
        <fullName evidence="5">Family 20 glycosylhydrolase</fullName>
    </submittedName>
</protein>
<dbReference type="EMBL" id="JABAFV010000003">
    <property type="protein sequence ID" value="NME49211.1"/>
    <property type="molecule type" value="Genomic_DNA"/>
</dbReference>
<comment type="caution">
    <text evidence="5">The sequence shown here is derived from an EMBL/GenBank/DDBJ whole genome shotgun (WGS) entry which is preliminary data.</text>
</comment>
<dbReference type="InterPro" id="IPR052764">
    <property type="entry name" value="GH20_Enzymes"/>
</dbReference>
<accession>A0A7X9NLX4</accession>
<comment type="similarity">
    <text evidence="1">Belongs to the glycosyl hydrolase 20 family.</text>
</comment>
<dbReference type="CDD" id="cd06564">
    <property type="entry name" value="GH20_DspB_LnbB-like"/>
    <property type="match status" value="1"/>
</dbReference>
<dbReference type="AlphaFoldDB" id="A0A7X9NLX4"/>
<dbReference type="GO" id="GO:0004563">
    <property type="term" value="F:beta-N-acetylhexosaminidase activity"/>
    <property type="evidence" value="ECO:0007669"/>
    <property type="project" value="InterPro"/>
</dbReference>
<dbReference type="InterPro" id="IPR017853">
    <property type="entry name" value="GH"/>
</dbReference>
<feature type="active site" description="Proton donor" evidence="3">
    <location>
        <position position="247"/>
    </location>
</feature>
<dbReference type="SUPFAM" id="SSF51445">
    <property type="entry name" value="(Trans)glycosidases"/>
    <property type="match status" value="1"/>
</dbReference>
<reference evidence="5 6" key="1">
    <citation type="submission" date="2020-04" db="EMBL/GenBank/DDBJ databases">
        <authorList>
            <person name="Hitch T.C.A."/>
            <person name="Wylensek D."/>
            <person name="Clavel T."/>
        </authorList>
    </citation>
    <scope>NUCLEOTIDE SEQUENCE [LARGE SCALE GENOMIC DNA]</scope>
    <source>
        <strain evidence="5 6">WCA-380-WT-3C</strain>
    </source>
</reference>
<organism evidence="5 6">
    <name type="scientific">Enterococcus cecorum</name>
    <dbReference type="NCBI Taxonomy" id="44008"/>
    <lineage>
        <taxon>Bacteria</taxon>
        <taxon>Bacillati</taxon>
        <taxon>Bacillota</taxon>
        <taxon>Bacilli</taxon>
        <taxon>Lactobacillales</taxon>
        <taxon>Enterococcaceae</taxon>
        <taxon>Enterococcus</taxon>
    </lineage>
</organism>
<dbReference type="InterPro" id="IPR025705">
    <property type="entry name" value="Beta_hexosaminidase_sua/sub"/>
</dbReference>
<dbReference type="Pfam" id="PF00728">
    <property type="entry name" value="Glyco_hydro_20"/>
    <property type="match status" value="1"/>
</dbReference>
<evidence type="ECO:0000256" key="1">
    <source>
        <dbReference type="ARBA" id="ARBA00006285"/>
    </source>
</evidence>
<dbReference type="InterPro" id="IPR015883">
    <property type="entry name" value="Glyco_hydro_20_cat"/>
</dbReference>
<dbReference type="PANTHER" id="PTHR43678:SF1">
    <property type="entry name" value="BETA-N-ACETYLHEXOSAMINIDASE"/>
    <property type="match status" value="1"/>
</dbReference>
<dbReference type="PRINTS" id="PR00738">
    <property type="entry name" value="GLHYDRLASE20"/>
</dbReference>
<evidence type="ECO:0000259" key="4">
    <source>
        <dbReference type="Pfam" id="PF00728"/>
    </source>
</evidence>
<dbReference type="PANTHER" id="PTHR43678">
    <property type="entry name" value="PUTATIVE (AFU_ORTHOLOGUE AFUA_2G00640)-RELATED"/>
    <property type="match status" value="1"/>
</dbReference>
<dbReference type="Gene3D" id="3.20.20.80">
    <property type="entry name" value="Glycosidases"/>
    <property type="match status" value="1"/>
</dbReference>
<keyword evidence="2 5" id="KW-0378">Hydrolase</keyword>
<sequence length="454" mass="53205">MEAQRMTSIKFIAVGEKEEKIINRVQMLFSEIGYRLIDSDKSIYVEINARLDEEFNFLQDDSLKLVAKNECILFRSMVQLLIHSLLGEGLKVSSPNVNERCLMLDIGRKYYSLPILKSLVQVMALFNFTHLQLHFSENEGFRIESKKYPKIVSNHFLRQSEIKELIDYAQKYYIEIIPDIDSPGHLAKVLQNYPEYQLMKLQENQLVRDKTALDILNPEAVEFVFSIYQEYANLFKQSKYFHIGADEFIDFDKLEDYPTLVKEAQSKFGDKASGIELFILYVNELIQKMNNLGFIVRVWNDGFYRLNREEKISLTSDCQISYWTKWNKNMAPIEKYLSLGYEVINHNDNYLYYVLGNNSSYTFPTYEKIQENFETLTFANNQNIEKDNKNQVIGVALSVWADEPNKQSCQEICESLFYLLAAMNEKVSGYKLSKRCYLPLFNSWKKYVLGEITS</sequence>
<dbReference type="GO" id="GO:0005975">
    <property type="term" value="P:carbohydrate metabolic process"/>
    <property type="evidence" value="ECO:0007669"/>
    <property type="project" value="InterPro"/>
</dbReference>
<dbReference type="Proteomes" id="UP000588071">
    <property type="component" value="Unassembled WGS sequence"/>
</dbReference>
<gene>
    <name evidence="5" type="ORF">HF857_02900</name>
</gene>
<evidence type="ECO:0000313" key="5">
    <source>
        <dbReference type="EMBL" id="NME49211.1"/>
    </source>
</evidence>
<evidence type="ECO:0000256" key="2">
    <source>
        <dbReference type="ARBA" id="ARBA00022801"/>
    </source>
</evidence>
<evidence type="ECO:0000256" key="3">
    <source>
        <dbReference type="PIRSR" id="PIRSR625705-1"/>
    </source>
</evidence>
<name>A0A7X9NLX4_9ENTE</name>
<feature type="domain" description="Glycoside hydrolase family 20 catalytic" evidence="4">
    <location>
        <begin position="100"/>
        <end position="406"/>
    </location>
</feature>
<evidence type="ECO:0000313" key="6">
    <source>
        <dbReference type="Proteomes" id="UP000588071"/>
    </source>
</evidence>
<proteinExistence type="inferred from homology"/>